<dbReference type="EMBL" id="CP050177">
    <property type="protein sequence ID" value="QIQ01206.1"/>
    <property type="molecule type" value="Genomic_DNA"/>
</dbReference>
<dbReference type="KEGG" id="slia:HA039_01810"/>
<dbReference type="SUPFAM" id="SSF51735">
    <property type="entry name" value="NAD(P)-binding Rossmann-fold domains"/>
    <property type="match status" value="1"/>
</dbReference>
<proteinExistence type="inferred from homology"/>
<dbReference type="Proteomes" id="UP000501179">
    <property type="component" value="Chromosome"/>
</dbReference>
<gene>
    <name evidence="5" type="ORF">HA039_01810</name>
</gene>
<dbReference type="InterPro" id="IPR036291">
    <property type="entry name" value="NAD(P)-bd_dom_sf"/>
</dbReference>
<dbReference type="PIRSF" id="PIRSF000103">
    <property type="entry name" value="HIBADH"/>
    <property type="match status" value="1"/>
</dbReference>
<dbReference type="PANTHER" id="PTHR43580:SF2">
    <property type="entry name" value="CYTOKINE-LIKE NUCLEAR FACTOR N-PAC"/>
    <property type="match status" value="1"/>
</dbReference>
<evidence type="ECO:0000313" key="5">
    <source>
        <dbReference type="EMBL" id="QIQ01206.1"/>
    </source>
</evidence>
<feature type="active site" evidence="3">
    <location>
        <position position="163"/>
    </location>
</feature>
<dbReference type="AlphaFoldDB" id="A0A6G9GT05"/>
<name>A0A6G9GT05_9ACTN</name>
<protein>
    <submittedName>
        <fullName evidence="5">NAD(P)-dependent oxidoreductase</fullName>
    </submittedName>
</protein>
<evidence type="ECO:0000259" key="4">
    <source>
        <dbReference type="Pfam" id="PF03446"/>
    </source>
</evidence>
<evidence type="ECO:0000256" key="2">
    <source>
        <dbReference type="ARBA" id="ARBA00023002"/>
    </source>
</evidence>
<dbReference type="GO" id="GO:0050661">
    <property type="term" value="F:NADP binding"/>
    <property type="evidence" value="ECO:0007669"/>
    <property type="project" value="InterPro"/>
</dbReference>
<feature type="domain" description="6-phosphogluconate dehydrogenase NADP-binding" evidence="4">
    <location>
        <begin position="3"/>
        <end position="149"/>
    </location>
</feature>
<keyword evidence="2" id="KW-0560">Oxidoreductase</keyword>
<dbReference type="InterPro" id="IPR008927">
    <property type="entry name" value="6-PGluconate_DH-like_C_sf"/>
</dbReference>
<evidence type="ECO:0000313" key="6">
    <source>
        <dbReference type="Proteomes" id="UP000501179"/>
    </source>
</evidence>
<dbReference type="InterPro" id="IPR051265">
    <property type="entry name" value="HIBADH-related_NP60_sf"/>
</dbReference>
<dbReference type="Gene3D" id="3.40.50.720">
    <property type="entry name" value="NAD(P)-binding Rossmann-like Domain"/>
    <property type="match status" value="1"/>
</dbReference>
<dbReference type="SUPFAM" id="SSF48179">
    <property type="entry name" value="6-phosphogluconate dehydrogenase C-terminal domain-like"/>
    <property type="match status" value="1"/>
</dbReference>
<evidence type="ECO:0000256" key="3">
    <source>
        <dbReference type="PIRSR" id="PIRSR000103-1"/>
    </source>
</evidence>
<organism evidence="5 6">
    <name type="scientific">Streptomyces liangshanensis</name>
    <dbReference type="NCBI Taxonomy" id="2717324"/>
    <lineage>
        <taxon>Bacteria</taxon>
        <taxon>Bacillati</taxon>
        <taxon>Actinomycetota</taxon>
        <taxon>Actinomycetes</taxon>
        <taxon>Kitasatosporales</taxon>
        <taxon>Streptomycetaceae</taxon>
        <taxon>Streptomyces</taxon>
    </lineage>
</organism>
<dbReference type="GO" id="GO:0016491">
    <property type="term" value="F:oxidoreductase activity"/>
    <property type="evidence" value="ECO:0007669"/>
    <property type="project" value="UniProtKB-KW"/>
</dbReference>
<reference evidence="5 6" key="1">
    <citation type="submission" date="2020-03" db="EMBL/GenBank/DDBJ databases">
        <title>A novel species.</title>
        <authorList>
            <person name="Gao J."/>
        </authorList>
    </citation>
    <scope>NUCLEOTIDE SEQUENCE [LARGE SCALE GENOMIC DNA]</scope>
    <source>
        <strain evidence="5 6">QMT-12</strain>
    </source>
</reference>
<dbReference type="PANTHER" id="PTHR43580">
    <property type="entry name" value="OXIDOREDUCTASE GLYR1-RELATED"/>
    <property type="match status" value="1"/>
</dbReference>
<dbReference type="Gene3D" id="1.10.1040.10">
    <property type="entry name" value="N-(1-d-carboxylethyl)-l-norvaline Dehydrogenase, domain 2"/>
    <property type="match status" value="1"/>
</dbReference>
<dbReference type="InterPro" id="IPR006115">
    <property type="entry name" value="6PGDH_NADP-bd"/>
</dbReference>
<sequence length="269" mass="27307">MEKIAFLGTGSMGLPMARRLLEAGFPLTVWNRTPARAEPLVSGGATAAASPADAVRDADVVVTMLSDPAAVRDVVGAFASALRPGVTLVEASTIGPEALRELRGLLPEGVALVDAPVMGSADRAASGELMVLAGGDVAKVRHVLDVFGSVIPCGPEGSGAALKVVLISAVIAGVTVVGEAMALADGYGIPEEQVKQALSRLPLAGLAGRAFGQGSTFALRLAAKDVALATASADLPVAEAVHGWLTSFPGAGDEDLGRIVHHIREERRA</sequence>
<dbReference type="Pfam" id="PF03446">
    <property type="entry name" value="NAD_binding_2"/>
    <property type="match status" value="1"/>
</dbReference>
<comment type="similarity">
    <text evidence="1">Belongs to the HIBADH-related family.</text>
</comment>
<accession>A0A6G9GT05</accession>
<dbReference type="InterPro" id="IPR013328">
    <property type="entry name" value="6PGD_dom2"/>
</dbReference>
<keyword evidence="6" id="KW-1185">Reference proteome</keyword>
<dbReference type="RefSeq" id="WP_167022753.1">
    <property type="nucleotide sequence ID" value="NZ_CP050177.1"/>
</dbReference>
<evidence type="ECO:0000256" key="1">
    <source>
        <dbReference type="ARBA" id="ARBA00009080"/>
    </source>
</evidence>
<dbReference type="InterPro" id="IPR015815">
    <property type="entry name" value="HIBADH-related"/>
</dbReference>